<feature type="transmembrane region" description="Helical" evidence="5">
    <location>
        <begin position="53"/>
        <end position="74"/>
    </location>
</feature>
<evidence type="ECO:0000256" key="1">
    <source>
        <dbReference type="ARBA" id="ARBA00004141"/>
    </source>
</evidence>
<feature type="transmembrane region" description="Helical" evidence="5">
    <location>
        <begin position="95"/>
        <end position="116"/>
    </location>
</feature>
<dbReference type="GO" id="GO:0016020">
    <property type="term" value="C:membrane"/>
    <property type="evidence" value="ECO:0007669"/>
    <property type="project" value="UniProtKB-SubCell"/>
</dbReference>
<feature type="transmembrane region" description="Helical" evidence="5">
    <location>
        <begin position="180"/>
        <end position="198"/>
    </location>
</feature>
<comment type="subcellular location">
    <subcellularLocation>
        <location evidence="1">Membrane</location>
        <topology evidence="1">Multi-pass membrane protein</topology>
    </subcellularLocation>
</comment>
<evidence type="ECO:0000256" key="4">
    <source>
        <dbReference type="ARBA" id="ARBA00023136"/>
    </source>
</evidence>
<name>A0A813L1Z5_POLGL</name>
<evidence type="ECO:0000256" key="2">
    <source>
        <dbReference type="ARBA" id="ARBA00022692"/>
    </source>
</evidence>
<dbReference type="Proteomes" id="UP000626109">
    <property type="component" value="Unassembled WGS sequence"/>
</dbReference>
<feature type="transmembrane region" description="Helical" evidence="5">
    <location>
        <begin position="156"/>
        <end position="174"/>
    </location>
</feature>
<reference evidence="6" key="1">
    <citation type="submission" date="2021-02" db="EMBL/GenBank/DDBJ databases">
        <authorList>
            <person name="Dougan E. K."/>
            <person name="Rhodes N."/>
            <person name="Thang M."/>
            <person name="Chan C."/>
        </authorList>
    </citation>
    <scope>NUCLEOTIDE SEQUENCE</scope>
</reference>
<dbReference type="PANTHER" id="PTHR23291:SF47">
    <property type="entry name" value="TRANSMEMBRANE BAX INHIBITOR MOTIF CONTAINING 7"/>
    <property type="match status" value="1"/>
</dbReference>
<evidence type="ECO:0000256" key="5">
    <source>
        <dbReference type="RuleBase" id="RU004379"/>
    </source>
</evidence>
<evidence type="ECO:0000256" key="3">
    <source>
        <dbReference type="ARBA" id="ARBA00022989"/>
    </source>
</evidence>
<comment type="similarity">
    <text evidence="5">Belongs to the BI1 family.</text>
</comment>
<comment type="caution">
    <text evidence="6">The sequence shown here is derived from an EMBL/GenBank/DDBJ whole genome shotgun (WGS) entry which is preliminary data.</text>
</comment>
<protein>
    <recommendedName>
        <fullName evidence="8">BAX inhibitor (BI)-1/YccA family protein</fullName>
    </recommendedName>
</protein>
<sequence>MACADPRLPAEVRLNFIKKVYGILLGMLLMTFGITIPFIFYTRETLWWFYANQWLLVVVGAILTIQYVFNLCMLCEGCCGGSGLLQGYMRMMKTAPFNFIYLFIFAGCFGIVVGFICAQYTVQSVCFIFALSAIIIMALTIYAIRTNADFTNSGAYMMVGMLGLLMMIMLSVFFPTNSVWSSLIGGGGAMLFGFMIIMDTQKIFGSASQAYGGGQRQFEYSIDMYALAAWSLYLDYINFVLYLLMALGERRG</sequence>
<keyword evidence="4 5" id="KW-0472">Membrane</keyword>
<evidence type="ECO:0000313" key="7">
    <source>
        <dbReference type="Proteomes" id="UP000626109"/>
    </source>
</evidence>
<accession>A0A813L1Z5</accession>
<feature type="transmembrane region" description="Helical" evidence="5">
    <location>
        <begin position="225"/>
        <end position="247"/>
    </location>
</feature>
<dbReference type="PANTHER" id="PTHR23291">
    <property type="entry name" value="BAX INHIBITOR-RELATED"/>
    <property type="match status" value="1"/>
</dbReference>
<dbReference type="EMBL" id="CAJNNW010033434">
    <property type="protein sequence ID" value="CAE8718869.1"/>
    <property type="molecule type" value="Genomic_DNA"/>
</dbReference>
<keyword evidence="2 5" id="KW-0812">Transmembrane</keyword>
<keyword evidence="3 5" id="KW-1133">Transmembrane helix</keyword>
<feature type="transmembrane region" description="Helical" evidence="5">
    <location>
        <begin position="122"/>
        <end position="144"/>
    </location>
</feature>
<gene>
    <name evidence="6" type="ORF">PGLA2088_LOCUS40325</name>
</gene>
<evidence type="ECO:0008006" key="8">
    <source>
        <dbReference type="Google" id="ProtNLM"/>
    </source>
</evidence>
<dbReference type="AlphaFoldDB" id="A0A813L1Z5"/>
<feature type="transmembrane region" description="Helical" evidence="5">
    <location>
        <begin position="20"/>
        <end position="41"/>
    </location>
</feature>
<dbReference type="Pfam" id="PF01027">
    <property type="entry name" value="Bax1-I"/>
    <property type="match status" value="1"/>
</dbReference>
<organism evidence="6 7">
    <name type="scientific">Polarella glacialis</name>
    <name type="common">Dinoflagellate</name>
    <dbReference type="NCBI Taxonomy" id="89957"/>
    <lineage>
        <taxon>Eukaryota</taxon>
        <taxon>Sar</taxon>
        <taxon>Alveolata</taxon>
        <taxon>Dinophyceae</taxon>
        <taxon>Suessiales</taxon>
        <taxon>Suessiaceae</taxon>
        <taxon>Polarella</taxon>
    </lineage>
</organism>
<proteinExistence type="inferred from homology"/>
<evidence type="ECO:0000313" key="6">
    <source>
        <dbReference type="EMBL" id="CAE8718869.1"/>
    </source>
</evidence>
<dbReference type="InterPro" id="IPR006214">
    <property type="entry name" value="Bax_inhibitor_1-related"/>
</dbReference>